<dbReference type="CDD" id="cd01129">
    <property type="entry name" value="PulE-GspE-like"/>
    <property type="match status" value="1"/>
</dbReference>
<dbReference type="Pfam" id="PF05157">
    <property type="entry name" value="MshEN"/>
    <property type="match status" value="1"/>
</dbReference>
<dbReference type="SMART" id="SM00382">
    <property type="entry name" value="AAA"/>
    <property type="match status" value="1"/>
</dbReference>
<protein>
    <recommendedName>
        <fullName evidence="4">Bacterial type II secretion system protein E domain-containing protein</fullName>
    </recommendedName>
</protein>
<accession>A0A809S428</accession>
<comment type="similarity">
    <text evidence="1">Belongs to the GSP E family.</text>
</comment>
<dbReference type="PANTHER" id="PTHR30258:SF3">
    <property type="entry name" value="SLL1921 PROTEIN"/>
    <property type="match status" value="1"/>
</dbReference>
<dbReference type="Gene3D" id="3.30.300.160">
    <property type="entry name" value="Type II secretion system, protein E, N-terminal domain"/>
    <property type="match status" value="1"/>
</dbReference>
<dbReference type="RefSeq" id="WP_162085369.1">
    <property type="nucleotide sequence ID" value="NZ_AP021881.1"/>
</dbReference>
<evidence type="ECO:0000256" key="3">
    <source>
        <dbReference type="ARBA" id="ARBA00022840"/>
    </source>
</evidence>
<proteinExistence type="inferred from homology"/>
<dbReference type="PROSITE" id="PS00662">
    <property type="entry name" value="T2SP_E"/>
    <property type="match status" value="1"/>
</dbReference>
<gene>
    <name evidence="5" type="ORF">SFSGTM_23260</name>
</gene>
<dbReference type="Gene3D" id="3.40.50.300">
    <property type="entry name" value="P-loop containing nucleotide triphosphate hydrolases"/>
    <property type="match status" value="1"/>
</dbReference>
<dbReference type="InterPro" id="IPR054251">
    <property type="entry name" value="DUF6982"/>
</dbReference>
<dbReference type="GO" id="GO:0016887">
    <property type="term" value="F:ATP hydrolysis activity"/>
    <property type="evidence" value="ECO:0007669"/>
    <property type="project" value="TreeGrafter"/>
</dbReference>
<dbReference type="SUPFAM" id="SSF52540">
    <property type="entry name" value="P-loop containing nucleoside triphosphate hydrolases"/>
    <property type="match status" value="1"/>
</dbReference>
<reference evidence="6" key="1">
    <citation type="submission" date="2019-11" db="EMBL/GenBank/DDBJ databases">
        <title>Isolation and characterization of a novel species in the genus Sulfuriferula.</title>
        <authorList>
            <person name="Mochizuki J."/>
            <person name="Kojima H."/>
            <person name="Fukui M."/>
        </authorList>
    </citation>
    <scope>NUCLEOTIDE SEQUENCE [LARGE SCALE GENOMIC DNA]</scope>
    <source>
        <strain evidence="6">SGTM</strain>
    </source>
</reference>
<dbReference type="KEGG" id="sniv:SFSGTM_23260"/>
<dbReference type="FunFam" id="3.40.50.300:FF:000398">
    <property type="entry name" value="Type IV pilus assembly ATPase PilB"/>
    <property type="match status" value="1"/>
</dbReference>
<dbReference type="InterPro" id="IPR027417">
    <property type="entry name" value="P-loop_NTPase"/>
</dbReference>
<name>A0A809S428_9PROT</name>
<keyword evidence="6" id="KW-1185">Reference proteome</keyword>
<dbReference type="InterPro" id="IPR007831">
    <property type="entry name" value="T2SS_GspE_N"/>
</dbReference>
<organism evidence="5 6">
    <name type="scientific">Sulfuriferula nivalis</name>
    <dbReference type="NCBI Taxonomy" id="2675298"/>
    <lineage>
        <taxon>Bacteria</taxon>
        <taxon>Pseudomonadati</taxon>
        <taxon>Pseudomonadota</taxon>
        <taxon>Betaproteobacteria</taxon>
        <taxon>Nitrosomonadales</taxon>
        <taxon>Sulfuricellaceae</taxon>
        <taxon>Sulfuriferula</taxon>
    </lineage>
</organism>
<dbReference type="GO" id="GO:0005524">
    <property type="term" value="F:ATP binding"/>
    <property type="evidence" value="ECO:0007669"/>
    <property type="project" value="UniProtKB-KW"/>
</dbReference>
<evidence type="ECO:0000313" key="5">
    <source>
        <dbReference type="EMBL" id="BBP01618.1"/>
    </source>
</evidence>
<feature type="domain" description="Bacterial type II secretion system protein E" evidence="4">
    <location>
        <begin position="586"/>
        <end position="600"/>
    </location>
</feature>
<dbReference type="AlphaFoldDB" id="A0A809S428"/>
<evidence type="ECO:0000259" key="4">
    <source>
        <dbReference type="PROSITE" id="PS00662"/>
    </source>
</evidence>
<sequence length="764" mass="84159">MPNLLDFPAAPLTTTQDEGELLHQHVVAHLLDGKIQHGQLEAINRVQGVIHLNLDDTKQGIDIPYASLRYMVFSTPLPPATTSHPLAVANLSITLPDSLQTFTLSFIDGKQVTGKTRGFLMSNDGIHLFPVVAHDQCVRMFVPRRSVKNHQLGASMPEALLQSGATTPDQLDAGIKSHEELQAKRIGAYLLETQPVSQEMLITALEQPPPKAPEKIGTTLLNQGLITQQQLNLALHNQTVNRAKNLGDVLVQMGAISPETYQSVLAHNLGLPFVKLQGMKPDTRALALVEAEWVAHHRIVPIMMHDDRLVVAMEDPTDYESVELLRFITGHNIEITVATSADIAWAVSNATSNSNATATLAQMDIQPLTIEQPQLDAEQLANEKPLVRLVQELLLEAIRRHASDIHIRPGEDHFDVLFRIDGELTDIKHLPKTLLPALISRLKILSNMDISEKRLPQDGQMRAVFKDNIVDMRVSAMPTVNGESMVIRVLDTKSGLKPISALGFSPHDEAKIIAMLNRSAGLILVTGPTGSGKSTTLYAALNEVRKRNLNIITVENPVEYHIDGIMQIQVKADIGYTFAEALRHILRHDPDVILIGEIRDQETAHIALKSALTGHLVLSTLHTNDAASTISRLRNMEVESYLLGSTLVGILAQRLIRKNCEHCKTEEVVESTIRTTLNVSPEEVFYRGAGCEHCNGTGYSGRMAVYELLEVTPAIQKMITDEASTEQIQAQALLDGMVPLTANALAYARQRNTSLAEVYRVRLE</sequence>
<dbReference type="InterPro" id="IPR037257">
    <property type="entry name" value="T2SS_E_N_sf"/>
</dbReference>
<dbReference type="Proteomes" id="UP000463939">
    <property type="component" value="Chromosome"/>
</dbReference>
<dbReference type="PANTHER" id="PTHR30258">
    <property type="entry name" value="TYPE II SECRETION SYSTEM PROTEIN GSPE-RELATED"/>
    <property type="match status" value="1"/>
</dbReference>
<dbReference type="InterPro" id="IPR001482">
    <property type="entry name" value="T2SS/T4SS_dom"/>
</dbReference>
<dbReference type="InterPro" id="IPR003593">
    <property type="entry name" value="AAA+_ATPase"/>
</dbReference>
<dbReference type="Pfam" id="PF22478">
    <property type="entry name" value="DUF6982"/>
    <property type="match status" value="1"/>
</dbReference>
<dbReference type="Gene3D" id="3.30.450.90">
    <property type="match status" value="1"/>
</dbReference>
<dbReference type="Pfam" id="PF00437">
    <property type="entry name" value="T2SSE"/>
    <property type="match status" value="1"/>
</dbReference>
<dbReference type="SUPFAM" id="SSF160246">
    <property type="entry name" value="EspE N-terminal domain-like"/>
    <property type="match status" value="1"/>
</dbReference>
<dbReference type="EMBL" id="AP021881">
    <property type="protein sequence ID" value="BBP01618.1"/>
    <property type="molecule type" value="Genomic_DNA"/>
</dbReference>
<evidence type="ECO:0000256" key="2">
    <source>
        <dbReference type="ARBA" id="ARBA00022741"/>
    </source>
</evidence>
<keyword evidence="3" id="KW-0067">ATP-binding</keyword>
<evidence type="ECO:0000313" key="6">
    <source>
        <dbReference type="Proteomes" id="UP000463939"/>
    </source>
</evidence>
<dbReference type="GO" id="GO:0005886">
    <property type="term" value="C:plasma membrane"/>
    <property type="evidence" value="ECO:0007669"/>
    <property type="project" value="TreeGrafter"/>
</dbReference>
<keyword evidence="2" id="KW-0547">Nucleotide-binding</keyword>
<evidence type="ECO:0000256" key="1">
    <source>
        <dbReference type="ARBA" id="ARBA00006611"/>
    </source>
</evidence>